<dbReference type="InterPro" id="IPR050680">
    <property type="entry name" value="YpeA/RimI_acetyltransf"/>
</dbReference>
<accession>A0A2U3KAT1</accession>
<feature type="domain" description="N-acetyltransferase" evidence="3">
    <location>
        <begin position="3"/>
        <end position="149"/>
    </location>
</feature>
<dbReference type="GO" id="GO:0016747">
    <property type="term" value="F:acyltransferase activity, transferring groups other than amino-acyl groups"/>
    <property type="evidence" value="ECO:0007669"/>
    <property type="project" value="InterPro"/>
</dbReference>
<evidence type="ECO:0000313" key="4">
    <source>
        <dbReference type="EMBL" id="SPF36765.1"/>
    </source>
</evidence>
<protein>
    <submittedName>
        <fullName evidence="4">GCN5-related N-acetyltransferase</fullName>
    </submittedName>
</protein>
<dbReference type="Pfam" id="PF00583">
    <property type="entry name" value="Acetyltransf_1"/>
    <property type="match status" value="1"/>
</dbReference>
<dbReference type="PANTHER" id="PTHR43420">
    <property type="entry name" value="ACETYLTRANSFERASE"/>
    <property type="match status" value="1"/>
</dbReference>
<dbReference type="AlphaFoldDB" id="A0A2U3KAT1"/>
<dbReference type="SUPFAM" id="SSF55729">
    <property type="entry name" value="Acyl-CoA N-acyltransferases (Nat)"/>
    <property type="match status" value="1"/>
</dbReference>
<evidence type="ECO:0000259" key="3">
    <source>
        <dbReference type="PROSITE" id="PS51186"/>
    </source>
</evidence>
<evidence type="ECO:0000256" key="2">
    <source>
        <dbReference type="ARBA" id="ARBA00023315"/>
    </source>
</evidence>
<dbReference type="EMBL" id="OMOD01000072">
    <property type="protein sequence ID" value="SPF36765.1"/>
    <property type="molecule type" value="Genomic_DNA"/>
</dbReference>
<organism evidence="4 5">
    <name type="scientific">Candidatus Sulfotelmatobacter kueseliae</name>
    <dbReference type="NCBI Taxonomy" id="2042962"/>
    <lineage>
        <taxon>Bacteria</taxon>
        <taxon>Pseudomonadati</taxon>
        <taxon>Acidobacteriota</taxon>
        <taxon>Terriglobia</taxon>
        <taxon>Terriglobales</taxon>
        <taxon>Candidatus Korobacteraceae</taxon>
        <taxon>Candidatus Sulfotelmatobacter</taxon>
    </lineage>
</organism>
<gene>
    <name evidence="4" type="ORF">SBA1_1630005</name>
</gene>
<sequence>MPFVVRDFRLEDFETLWRIDQECFPPGIAYSRQELKVYVRRRGAFTLVATNPDKDEIAGFVVAHGGLTGHIITIDVITAARRSGVGSQLLEAAENRLREEGSKAVGLETAVDNAAALAFYKRHGYHVVNTWPRYYSNGVDALLLSKNLSLTKAG</sequence>
<dbReference type="OrthoDB" id="121342at2"/>
<evidence type="ECO:0000256" key="1">
    <source>
        <dbReference type="ARBA" id="ARBA00022679"/>
    </source>
</evidence>
<dbReference type="Proteomes" id="UP000238701">
    <property type="component" value="Unassembled WGS sequence"/>
</dbReference>
<dbReference type="PANTHER" id="PTHR43420:SF12">
    <property type="entry name" value="N-ACETYLTRANSFERASE DOMAIN-CONTAINING PROTEIN"/>
    <property type="match status" value="1"/>
</dbReference>
<keyword evidence="2" id="KW-0012">Acyltransferase</keyword>
<dbReference type="Gene3D" id="3.40.630.30">
    <property type="match status" value="1"/>
</dbReference>
<dbReference type="InterPro" id="IPR000182">
    <property type="entry name" value="GNAT_dom"/>
</dbReference>
<reference evidence="5" key="1">
    <citation type="submission" date="2018-02" db="EMBL/GenBank/DDBJ databases">
        <authorList>
            <person name="Hausmann B."/>
        </authorList>
    </citation>
    <scope>NUCLEOTIDE SEQUENCE [LARGE SCALE GENOMIC DNA]</scope>
    <source>
        <strain evidence="5">Peat soil MAG SbA1</strain>
    </source>
</reference>
<keyword evidence="1 4" id="KW-0808">Transferase</keyword>
<name>A0A2U3KAT1_9BACT</name>
<dbReference type="CDD" id="cd04301">
    <property type="entry name" value="NAT_SF"/>
    <property type="match status" value="1"/>
</dbReference>
<evidence type="ECO:0000313" key="5">
    <source>
        <dbReference type="Proteomes" id="UP000238701"/>
    </source>
</evidence>
<dbReference type="PROSITE" id="PS51186">
    <property type="entry name" value="GNAT"/>
    <property type="match status" value="1"/>
</dbReference>
<proteinExistence type="predicted"/>
<dbReference type="InterPro" id="IPR016181">
    <property type="entry name" value="Acyl_CoA_acyltransferase"/>
</dbReference>